<feature type="region of interest" description="Disordered" evidence="1">
    <location>
        <begin position="283"/>
        <end position="310"/>
    </location>
</feature>
<feature type="region of interest" description="Disordered" evidence="1">
    <location>
        <begin position="174"/>
        <end position="205"/>
    </location>
</feature>
<organism evidence="2 3">
    <name type="scientific">Sphagnum jensenii</name>
    <dbReference type="NCBI Taxonomy" id="128206"/>
    <lineage>
        <taxon>Eukaryota</taxon>
        <taxon>Viridiplantae</taxon>
        <taxon>Streptophyta</taxon>
        <taxon>Embryophyta</taxon>
        <taxon>Bryophyta</taxon>
        <taxon>Sphagnophytina</taxon>
        <taxon>Sphagnopsida</taxon>
        <taxon>Sphagnales</taxon>
        <taxon>Sphagnaceae</taxon>
        <taxon>Sphagnum</taxon>
    </lineage>
</organism>
<feature type="compositionally biased region" description="Low complexity" evidence="1">
    <location>
        <begin position="35"/>
        <end position="50"/>
    </location>
</feature>
<reference evidence="2" key="1">
    <citation type="submission" date="2024-02" db="EMBL/GenBank/DDBJ databases">
        <authorList>
            <consortium name="ELIXIR-Norway"/>
            <consortium name="Elixir Norway"/>
        </authorList>
    </citation>
    <scope>NUCLEOTIDE SEQUENCE</scope>
</reference>
<dbReference type="Proteomes" id="UP001497444">
    <property type="component" value="Chromosome 3"/>
</dbReference>
<feature type="region of interest" description="Disordered" evidence="1">
    <location>
        <begin position="930"/>
        <end position="953"/>
    </location>
</feature>
<sequence length="953" mass="102828">MENHQHRRLLNNSVKNSDVKKKQQQQSVWGSATANSLSNKLLNRSSSSSSGNENRCSFGASLAAAAAVGVHNPAPLVSRCSVECEEVEKEEEEEQEEQEEKEKKEREVVVEEQGSSGLRSAWIQRIIPRGVGEEKEKERGLRESAEQDSLVGFWKKKTASCVVADVDSVRVVAQRAREPNSSNERALDKQKEVQGGSGDGGDGVCSSSYLLGSRDELQRLGYQSWEDSAAAPAAAGGNRLLLRPEVISSAAHVRSNAGGGGVAARLGLQFDGGGGGAARNFWVANNNNNNRSSSSNSSKERHMRNSSRFSTLPPLSPFVPFKHSKELHQSKSMDYQVNNSSSSGKLEEVAVAPLLTPWLLLPSYGVEQINAQQGKMAETVTGRMDNVPSLTPLYVPSKSSSLDSINISRLREKGLLGLGEMLSRPTDLTQVFSPFKSPQDANDESPCSSKTASLPLELVLTMDPPNSNDSLKHEEDTGPKSRVQPEIDFEKCQQQAGSSANLCIAMPSRSSLWPRYENESGNQEPSCHSRGDVKIFRRGSSSGQRLVDHEYQNSKVQKVVVEDPGVLGLLSDPPVSCVGGTPGCQSPLFQSTSSCTPLNAVGERNTAVQGGCHNSAMQALQQDSSQRRRGLSRMKESNGQELGPEDRDRGREHTRDDERKREGRERRSASEQLEGVARKDIDTEQVSSGSGAMEGWCGSSHGVHALGQGSRQGGHVWQRHNDHNLLIDALGDRSGGTSSWKSICDPLMDSPSRVSEEVNPTCTQAGNVSSAEELPKARKVQTWLQRWMRPLTPGSNNSKCPQPLSISMVSSGSGLGTANQVVSDAYTSTGTESEEVVWCSRRVEITVSDETGLELERKRSHSVMDLNQFARTQRGNVFVGEDGGSRLKKSFLLGYNNHPSAAAMALVGAASRRSMPIPPQRPVKRVALMAGTANSPPGAGPPGSSPGLGGIHP</sequence>
<accession>A0ABP0WVV9</accession>
<feature type="region of interest" description="Disordered" evidence="1">
    <location>
        <begin position="1"/>
        <end position="55"/>
    </location>
</feature>
<name>A0ABP0WVV9_9BRYO</name>
<feature type="region of interest" description="Disordered" evidence="1">
    <location>
        <begin position="618"/>
        <end position="692"/>
    </location>
</feature>
<evidence type="ECO:0000313" key="3">
    <source>
        <dbReference type="Proteomes" id="UP001497444"/>
    </source>
</evidence>
<feature type="region of interest" description="Disordered" evidence="1">
    <location>
        <begin position="90"/>
        <end position="109"/>
    </location>
</feature>
<protein>
    <submittedName>
        <fullName evidence="2">Uncharacterized protein</fullName>
    </submittedName>
</protein>
<keyword evidence="3" id="KW-1185">Reference proteome</keyword>
<proteinExistence type="predicted"/>
<feature type="region of interest" description="Disordered" evidence="1">
    <location>
        <begin position="460"/>
        <end position="482"/>
    </location>
</feature>
<feature type="compositionally biased region" description="Low complexity" evidence="1">
    <location>
        <begin position="285"/>
        <end position="297"/>
    </location>
</feature>
<feature type="compositionally biased region" description="Basic and acidic residues" evidence="1">
    <location>
        <begin position="100"/>
        <end position="109"/>
    </location>
</feature>
<evidence type="ECO:0000313" key="2">
    <source>
        <dbReference type="EMBL" id="CAK9269921.1"/>
    </source>
</evidence>
<feature type="compositionally biased region" description="Acidic residues" evidence="1">
    <location>
        <begin position="90"/>
        <end position="99"/>
    </location>
</feature>
<evidence type="ECO:0000256" key="1">
    <source>
        <dbReference type="SAM" id="MobiDB-lite"/>
    </source>
</evidence>
<feature type="compositionally biased region" description="Basic and acidic residues" evidence="1">
    <location>
        <begin position="633"/>
        <end position="669"/>
    </location>
</feature>
<feature type="compositionally biased region" description="Basic and acidic residues" evidence="1">
    <location>
        <begin position="470"/>
        <end position="482"/>
    </location>
</feature>
<dbReference type="EMBL" id="OZ020098">
    <property type="protein sequence ID" value="CAK9269921.1"/>
    <property type="molecule type" value="Genomic_DNA"/>
</dbReference>
<gene>
    <name evidence="2" type="ORF">CSSPJE1EN1_LOCUS15399</name>
</gene>